<dbReference type="InterPro" id="IPR027256">
    <property type="entry name" value="P-typ_ATPase_IB"/>
</dbReference>
<evidence type="ECO:0000256" key="8">
    <source>
        <dbReference type="ARBA" id="ARBA00022741"/>
    </source>
</evidence>
<evidence type="ECO:0000313" key="17">
    <source>
        <dbReference type="EMBL" id="SBT06260.1"/>
    </source>
</evidence>
<evidence type="ECO:0000256" key="5">
    <source>
        <dbReference type="ARBA" id="ARBA00022553"/>
    </source>
</evidence>
<dbReference type="NCBIfam" id="TIGR01511">
    <property type="entry name" value="ATPase-IB1_Cu"/>
    <property type="match status" value="1"/>
</dbReference>
<evidence type="ECO:0000256" key="15">
    <source>
        <dbReference type="RuleBase" id="RU362081"/>
    </source>
</evidence>
<accession>A0A1A8XM83</accession>
<dbReference type="Pfam" id="PF00122">
    <property type="entry name" value="E1-E2_ATPase"/>
    <property type="match status" value="1"/>
</dbReference>
<dbReference type="GO" id="GO:0005524">
    <property type="term" value="F:ATP binding"/>
    <property type="evidence" value="ECO:0007669"/>
    <property type="project" value="UniProtKB-UniRule"/>
</dbReference>
<dbReference type="PROSITE" id="PS50846">
    <property type="entry name" value="HMA_2"/>
    <property type="match status" value="1"/>
</dbReference>
<evidence type="ECO:0000256" key="3">
    <source>
        <dbReference type="ARBA" id="ARBA00022448"/>
    </source>
</evidence>
<dbReference type="CDD" id="cd02079">
    <property type="entry name" value="P-type_ATPase_HM"/>
    <property type="match status" value="1"/>
</dbReference>
<sequence>MDSDHCYHCGQPVPTGVDLVVSIDEQPQAMCCGGCQAVAQAIVGNGLADYYRHRDALPSSPREALPAIVEGLQLYDHANFQKSFVRVLGDRGECSEREAALILEGISCSACIWLNEQHLSRLAGVTSVDINYATRRARVRWDERRIKLSGILAAIAAIGYRAYPYDAAKSEELARKERRSALWRVFVAGFGMMQVMMYAVPVYLAGAGEMTPEVEQLMRWASLALTLPVIFYSAAPFFGNAWRDLRLRRVGMDVPVALGIGAAFAASVWATLTAGGEVYFDSVTMFVFFLLSGRFLEMTARQRAVSVTEALARLMPVVAARVPAYPANRDAVQVMAADLRPGDVVLVRPGETIPADGQVIEGQSSADESLLTGESAPVSKRPGASVTGGAINIESPLLVEVTAVGEGTRLSAIVRLMERAAAEKPRIVELADRIASRFIVTLLFLAAAVAVAWWFIDPGRALWITVSVLVVTCPCALSLATPVALTVASGAMARVGLLVTRSHAVETLARASHFVFDKTGTLTSGRMQLLELLPLGTLDQTASLALAAALEQASEHPIGAALRAAAAGEHLPTVHSPSNEPGCGVAAVHGGRQVRLGRPDHALALHGKPLPESAQALLASGDTVVALADEAGWIALMRLGDALRPEAAGMVAALRAHGRQVALLTGDGEPAARRVARALGIDEVQANASPQAKQDYVRRLQASGAVVAMVGDGVNDAPVLAQAQVSVAMGGGSQLARTQADLILLSENLDHLRRGFLVARSSLYVLRQNLLWSFAYNLVALPLAMTGFITPWMAGVGMSGSSLLVVANSLRLQKIAGS</sequence>
<keyword evidence="12 15" id="KW-1133">Transmembrane helix</keyword>
<dbReference type="SUPFAM" id="SSF81660">
    <property type="entry name" value="Metal cation-transporting ATPase, ATP-binding domain N"/>
    <property type="match status" value="1"/>
</dbReference>
<dbReference type="InterPro" id="IPR001757">
    <property type="entry name" value="P_typ_ATPase"/>
</dbReference>
<dbReference type="SFLD" id="SFLDS00003">
    <property type="entry name" value="Haloacid_Dehalogenase"/>
    <property type="match status" value="1"/>
</dbReference>
<evidence type="ECO:0000256" key="11">
    <source>
        <dbReference type="ARBA" id="ARBA00022967"/>
    </source>
</evidence>
<dbReference type="PROSITE" id="PS00154">
    <property type="entry name" value="ATPASE_E1_E2"/>
    <property type="match status" value="1"/>
</dbReference>
<feature type="transmembrane region" description="Helical" evidence="15">
    <location>
        <begin position="770"/>
        <end position="794"/>
    </location>
</feature>
<keyword evidence="13" id="KW-0406">Ion transport</keyword>
<dbReference type="InterPro" id="IPR008250">
    <property type="entry name" value="ATPase_P-typ_transduc_dom_A_sf"/>
</dbReference>
<dbReference type="PRINTS" id="PR00119">
    <property type="entry name" value="CATATPASE"/>
</dbReference>
<feature type="transmembrane region" description="Helical" evidence="15">
    <location>
        <begin position="220"/>
        <end position="242"/>
    </location>
</feature>
<evidence type="ECO:0000256" key="9">
    <source>
        <dbReference type="ARBA" id="ARBA00022840"/>
    </source>
</evidence>
<dbReference type="InterPro" id="IPR023299">
    <property type="entry name" value="ATPase_P-typ_cyto_dom_N"/>
</dbReference>
<protein>
    <submittedName>
        <fullName evidence="17">Heavy metal translocating P-type ATPase</fullName>
    </submittedName>
</protein>
<proteinExistence type="inferred from homology"/>
<dbReference type="SFLD" id="SFLDF00027">
    <property type="entry name" value="p-type_atpase"/>
    <property type="match status" value="1"/>
</dbReference>
<dbReference type="InterPro" id="IPR023214">
    <property type="entry name" value="HAD_sf"/>
</dbReference>
<dbReference type="InterPro" id="IPR044492">
    <property type="entry name" value="P_typ_ATPase_HD_dom"/>
</dbReference>
<evidence type="ECO:0000256" key="14">
    <source>
        <dbReference type="ARBA" id="ARBA00023136"/>
    </source>
</evidence>
<dbReference type="Proteomes" id="UP000199169">
    <property type="component" value="Unassembled WGS sequence"/>
</dbReference>
<evidence type="ECO:0000256" key="2">
    <source>
        <dbReference type="ARBA" id="ARBA00006024"/>
    </source>
</evidence>
<dbReference type="Gene3D" id="2.70.150.10">
    <property type="entry name" value="Calcium-transporting ATPase, cytoplasmic transduction domain A"/>
    <property type="match status" value="1"/>
</dbReference>
<keyword evidence="11" id="KW-1278">Translocase</keyword>
<dbReference type="SUPFAM" id="SSF81653">
    <property type="entry name" value="Calcium ATPase, transduction domain A"/>
    <property type="match status" value="1"/>
</dbReference>
<dbReference type="PANTHER" id="PTHR43520">
    <property type="entry name" value="ATP7, ISOFORM B"/>
    <property type="match status" value="1"/>
</dbReference>
<dbReference type="AlphaFoldDB" id="A0A1A8XM83"/>
<dbReference type="EMBL" id="FLQX01000107">
    <property type="protein sequence ID" value="SBT06260.1"/>
    <property type="molecule type" value="Genomic_DNA"/>
</dbReference>
<dbReference type="GO" id="GO:0055070">
    <property type="term" value="P:copper ion homeostasis"/>
    <property type="evidence" value="ECO:0007669"/>
    <property type="project" value="TreeGrafter"/>
</dbReference>
<dbReference type="STRING" id="1860102.ACCAA_310023"/>
<dbReference type="InterPro" id="IPR036412">
    <property type="entry name" value="HAD-like_sf"/>
</dbReference>
<dbReference type="NCBIfam" id="TIGR01494">
    <property type="entry name" value="ATPase_P-type"/>
    <property type="match status" value="1"/>
</dbReference>
<evidence type="ECO:0000259" key="16">
    <source>
        <dbReference type="PROSITE" id="PS50846"/>
    </source>
</evidence>
<reference evidence="17 18" key="1">
    <citation type="submission" date="2016-06" db="EMBL/GenBank/DDBJ databases">
        <authorList>
            <person name="Kjaerup R.B."/>
            <person name="Dalgaard T.S."/>
            <person name="Juul-Madsen H.R."/>
        </authorList>
    </citation>
    <scope>NUCLEOTIDE SEQUENCE [LARGE SCALE GENOMIC DNA]</scope>
    <source>
        <strain evidence="17">3</strain>
    </source>
</reference>
<evidence type="ECO:0000256" key="12">
    <source>
        <dbReference type="ARBA" id="ARBA00022989"/>
    </source>
</evidence>
<dbReference type="GO" id="GO:0016887">
    <property type="term" value="F:ATP hydrolysis activity"/>
    <property type="evidence" value="ECO:0007669"/>
    <property type="project" value="InterPro"/>
</dbReference>
<feature type="transmembrane region" description="Helical" evidence="15">
    <location>
        <begin position="181"/>
        <end position="200"/>
    </location>
</feature>
<keyword evidence="5" id="KW-0597">Phosphoprotein</keyword>
<dbReference type="Pfam" id="PF00702">
    <property type="entry name" value="Hydrolase"/>
    <property type="match status" value="1"/>
</dbReference>
<evidence type="ECO:0000256" key="13">
    <source>
        <dbReference type="ARBA" id="ARBA00023065"/>
    </source>
</evidence>
<dbReference type="GO" id="GO:0043682">
    <property type="term" value="F:P-type divalent copper transporter activity"/>
    <property type="evidence" value="ECO:0007669"/>
    <property type="project" value="TreeGrafter"/>
</dbReference>
<keyword evidence="14 15" id="KW-0472">Membrane</keyword>
<name>A0A1A8XM83_9PROT</name>
<dbReference type="Gene3D" id="3.40.50.1000">
    <property type="entry name" value="HAD superfamily/HAD-like"/>
    <property type="match status" value="1"/>
</dbReference>
<feature type="transmembrane region" description="Helical" evidence="15">
    <location>
        <begin position="462"/>
        <end position="488"/>
    </location>
</feature>
<keyword evidence="9 15" id="KW-0067">ATP-binding</keyword>
<dbReference type="SFLD" id="SFLDG00002">
    <property type="entry name" value="C1.7:_P-type_atpase_like"/>
    <property type="match status" value="1"/>
</dbReference>
<keyword evidence="3" id="KW-0813">Transport</keyword>
<comment type="similarity">
    <text evidence="2 15">Belongs to the cation transport ATPase (P-type) (TC 3.A.3) family. Type IB subfamily.</text>
</comment>
<organism evidence="17 18">
    <name type="scientific">Candidatus Accumulibacter aalborgensis</name>
    <dbReference type="NCBI Taxonomy" id="1860102"/>
    <lineage>
        <taxon>Bacteria</taxon>
        <taxon>Pseudomonadati</taxon>
        <taxon>Pseudomonadota</taxon>
        <taxon>Betaproteobacteria</taxon>
        <taxon>Candidatus Accumulibacter</taxon>
    </lineage>
</organism>
<dbReference type="InterPro" id="IPR059000">
    <property type="entry name" value="ATPase_P-type_domA"/>
</dbReference>
<dbReference type="RefSeq" id="WP_186407055.1">
    <property type="nucleotide sequence ID" value="NZ_FLQX01000107.1"/>
</dbReference>
<dbReference type="InterPro" id="IPR036163">
    <property type="entry name" value="HMA_dom_sf"/>
</dbReference>
<dbReference type="SUPFAM" id="SSF81665">
    <property type="entry name" value="Calcium ATPase, transmembrane domain M"/>
    <property type="match status" value="1"/>
</dbReference>
<dbReference type="SUPFAM" id="SSF55008">
    <property type="entry name" value="HMA, heavy metal-associated domain"/>
    <property type="match status" value="1"/>
</dbReference>
<dbReference type="PANTHER" id="PTHR43520:SF5">
    <property type="entry name" value="CATION-TRANSPORTING P-TYPE ATPASE-RELATED"/>
    <property type="match status" value="1"/>
</dbReference>
<comment type="subcellular location">
    <subcellularLocation>
        <location evidence="1">Cell membrane</location>
        <topology evidence="1">Multi-pass membrane protein</topology>
    </subcellularLocation>
</comment>
<dbReference type="InterPro" id="IPR018303">
    <property type="entry name" value="ATPase_P-typ_P_site"/>
</dbReference>
<evidence type="ECO:0000256" key="6">
    <source>
        <dbReference type="ARBA" id="ARBA00022692"/>
    </source>
</evidence>
<dbReference type="Gene3D" id="3.40.1110.10">
    <property type="entry name" value="Calcium-transporting ATPase, cytoplasmic domain N"/>
    <property type="match status" value="1"/>
</dbReference>
<dbReference type="NCBIfam" id="TIGR01525">
    <property type="entry name" value="ATPase-IB_hvy"/>
    <property type="match status" value="1"/>
</dbReference>
<dbReference type="Pfam" id="PF12156">
    <property type="entry name" value="ATPase-cat_bd"/>
    <property type="match status" value="1"/>
</dbReference>
<keyword evidence="18" id="KW-1185">Reference proteome</keyword>
<evidence type="ECO:0000256" key="4">
    <source>
        <dbReference type="ARBA" id="ARBA00022475"/>
    </source>
</evidence>
<evidence type="ECO:0000256" key="1">
    <source>
        <dbReference type="ARBA" id="ARBA00004651"/>
    </source>
</evidence>
<keyword evidence="4 15" id="KW-1003">Cell membrane</keyword>
<dbReference type="GO" id="GO:0005507">
    <property type="term" value="F:copper ion binding"/>
    <property type="evidence" value="ECO:0007669"/>
    <property type="project" value="TreeGrafter"/>
</dbReference>
<evidence type="ECO:0000256" key="10">
    <source>
        <dbReference type="ARBA" id="ARBA00022842"/>
    </source>
</evidence>
<dbReference type="SUPFAM" id="SSF56784">
    <property type="entry name" value="HAD-like"/>
    <property type="match status" value="1"/>
</dbReference>
<keyword evidence="7 15" id="KW-0479">Metal-binding</keyword>
<keyword evidence="10" id="KW-0460">Magnesium</keyword>
<dbReference type="InterPro" id="IPR006121">
    <property type="entry name" value="HMA_dom"/>
</dbReference>
<dbReference type="FunFam" id="2.70.150.10:FF:000002">
    <property type="entry name" value="Copper-transporting ATPase 1, putative"/>
    <property type="match status" value="1"/>
</dbReference>
<dbReference type="GO" id="GO:0005886">
    <property type="term" value="C:plasma membrane"/>
    <property type="evidence" value="ECO:0007669"/>
    <property type="project" value="UniProtKB-SubCell"/>
</dbReference>
<gene>
    <name evidence="17" type="ORF">ACCAA_310023</name>
</gene>
<feature type="transmembrane region" description="Helical" evidence="15">
    <location>
        <begin position="434"/>
        <end position="456"/>
    </location>
</feature>
<evidence type="ECO:0000313" key="18">
    <source>
        <dbReference type="Proteomes" id="UP000199169"/>
    </source>
</evidence>
<dbReference type="InterPro" id="IPR021993">
    <property type="entry name" value="ATPase-cat-bd"/>
</dbReference>
<keyword evidence="8 15" id="KW-0547">Nucleotide-binding</keyword>
<keyword evidence="6 15" id="KW-0812">Transmembrane</keyword>
<feature type="transmembrane region" description="Helical" evidence="15">
    <location>
        <begin position="278"/>
        <end position="296"/>
    </location>
</feature>
<dbReference type="Gene3D" id="3.30.70.100">
    <property type="match status" value="1"/>
</dbReference>
<evidence type="ECO:0000256" key="7">
    <source>
        <dbReference type="ARBA" id="ARBA00022723"/>
    </source>
</evidence>
<dbReference type="Pfam" id="PF00403">
    <property type="entry name" value="HMA"/>
    <property type="match status" value="1"/>
</dbReference>
<feature type="domain" description="HMA" evidence="16">
    <location>
        <begin position="97"/>
        <end position="163"/>
    </location>
</feature>
<dbReference type="InterPro" id="IPR023298">
    <property type="entry name" value="ATPase_P-typ_TM_dom_sf"/>
</dbReference>
<feature type="transmembrane region" description="Helical" evidence="15">
    <location>
        <begin position="254"/>
        <end position="272"/>
    </location>
</feature>